<reference evidence="4 5" key="1">
    <citation type="journal article" date="2016" name="Environ. Microbiol.">
        <title>Genomic resolution of a cold subsurface aquifer community provides metabolic insights for novel microbes adapted to high CO concentrations.</title>
        <authorList>
            <person name="Probst A.J."/>
            <person name="Castelle C.J."/>
            <person name="Singh A."/>
            <person name="Brown C.T."/>
            <person name="Anantharaman K."/>
            <person name="Sharon I."/>
            <person name="Hug L.A."/>
            <person name="Burstein D."/>
            <person name="Emerson J.B."/>
            <person name="Thomas B.C."/>
            <person name="Banfield J.F."/>
        </authorList>
    </citation>
    <scope>NUCLEOTIDE SEQUENCE [LARGE SCALE GENOMIC DNA]</scope>
    <source>
        <strain evidence="4">CG1_02_44_10</strain>
    </source>
</reference>
<feature type="transmembrane region" description="Helical" evidence="2">
    <location>
        <begin position="392"/>
        <end position="413"/>
    </location>
</feature>
<evidence type="ECO:0000256" key="2">
    <source>
        <dbReference type="SAM" id="Phobius"/>
    </source>
</evidence>
<keyword evidence="2" id="KW-1133">Transmembrane helix</keyword>
<feature type="chain" id="PRO_5012362600" evidence="3">
    <location>
        <begin position="28"/>
        <end position="421"/>
    </location>
</feature>
<feature type="signal peptide" evidence="3">
    <location>
        <begin position="1"/>
        <end position="27"/>
    </location>
</feature>
<keyword evidence="2" id="KW-0472">Membrane</keyword>
<evidence type="ECO:0000256" key="3">
    <source>
        <dbReference type="SAM" id="SignalP"/>
    </source>
</evidence>
<evidence type="ECO:0000313" key="5">
    <source>
        <dbReference type="Proteomes" id="UP000182345"/>
    </source>
</evidence>
<feature type="region of interest" description="Disordered" evidence="1">
    <location>
        <begin position="362"/>
        <end position="383"/>
    </location>
</feature>
<evidence type="ECO:0000313" key="4">
    <source>
        <dbReference type="EMBL" id="OIN92850.1"/>
    </source>
</evidence>
<dbReference type="AlphaFoldDB" id="A0A1J4S2D5"/>
<accession>A0A1J4S2D5</accession>
<dbReference type="Proteomes" id="UP000182345">
    <property type="component" value="Unassembled WGS sequence"/>
</dbReference>
<proteinExistence type="predicted"/>
<gene>
    <name evidence="4" type="ORF">AUJ42_00025</name>
</gene>
<keyword evidence="2" id="KW-0812">Transmembrane</keyword>
<keyword evidence="3" id="KW-0732">Signal</keyword>
<sequence length="421" mass="46084">MKKLMRIALAVVIALTLLGSLPIPVRAESDPVDLVLGGEGATSWQIANIAPGQSGAKTVTLHNAGYADGWVTIWITDIQETDYAGDGAWLDDYVVFNASGDRLRTNLSLPVKIRELPQNATGKPNYLMIELLKAGETITLIWHWNFLAEAGNKVQGDSFSFTINYRLEELPPPPVYYESPPIYYVETNLFGLVENYRISYSGEILKTIEVSSKDGILTISIPKGTIALDKDGRRLENLKVAVDESPPLPPKDAHIIGLAYNFGPSGATFDPGLTLTWRYDPEVLPERVKEENLVLAYYDQEAGKWMEIEYLVDTEKNTITASINHFTTFAIIGYEVVSPPVIPPPPPVPPVLPEPIPIPPSPPPPKPTPPTPSVTPVPPVSPVPTPAEETNWPLIGGIIAGVLVISSISYFVIRRRRAKKG</sequence>
<dbReference type="EMBL" id="MNUK01000001">
    <property type="protein sequence ID" value="OIN92850.1"/>
    <property type="molecule type" value="Genomic_DNA"/>
</dbReference>
<organism evidence="4 5">
    <name type="scientific">Candidatus Collierbacteria bacterium CG1_02_44_10</name>
    <dbReference type="NCBI Taxonomy" id="1805087"/>
    <lineage>
        <taxon>Bacteria</taxon>
        <taxon>Candidatus Collieribacteriota</taxon>
    </lineage>
</organism>
<evidence type="ECO:0000256" key="1">
    <source>
        <dbReference type="SAM" id="MobiDB-lite"/>
    </source>
</evidence>
<name>A0A1J4S2D5_9BACT</name>
<protein>
    <submittedName>
        <fullName evidence="4">Uncharacterized protein</fullName>
    </submittedName>
</protein>
<comment type="caution">
    <text evidence="4">The sequence shown here is derived from an EMBL/GenBank/DDBJ whole genome shotgun (WGS) entry which is preliminary data.</text>
</comment>